<reference evidence="1" key="2">
    <citation type="journal article" date="2022" name="Sci. Total Environ.">
        <title>Prevalence, transmission, and molecular epidemiology of tet(X)-positive bacteria among humans, animals, and environmental niches in China: An epidemiological, and genomic-based study.</title>
        <authorList>
            <person name="Dong N."/>
            <person name="Zeng Y."/>
            <person name="Cai C."/>
            <person name="Sun C."/>
            <person name="Lu J."/>
            <person name="Liu C."/>
            <person name="Zhou H."/>
            <person name="Sun Q."/>
            <person name="Shu L."/>
            <person name="Wang H."/>
            <person name="Wang Y."/>
            <person name="Wang S."/>
            <person name="Wu C."/>
            <person name="Chan E.W."/>
            <person name="Chen G."/>
            <person name="Shen Z."/>
            <person name="Chen S."/>
            <person name="Zhang R."/>
        </authorList>
    </citation>
    <scope>NUCLEOTIDE SEQUENCE</scope>
    <source>
        <strain evidence="1">DF46-2-2</strain>
    </source>
</reference>
<dbReference type="SUPFAM" id="SSF103196">
    <property type="entry name" value="Roadblock/LC7 domain"/>
    <property type="match status" value="1"/>
</dbReference>
<organism evidence="1 2">
    <name type="scientific">Thiopseudomonas alkaliphila</name>
    <dbReference type="NCBI Taxonomy" id="1697053"/>
    <lineage>
        <taxon>Bacteria</taxon>
        <taxon>Pseudomonadati</taxon>
        <taxon>Pseudomonadota</taxon>
        <taxon>Gammaproteobacteria</taxon>
        <taxon>Pseudomonadales</taxon>
        <taxon>Pseudomonadaceae</taxon>
        <taxon>Thiopseudomonas</taxon>
    </lineage>
</organism>
<name>A0AAW7DQL7_9GAMM</name>
<dbReference type="RefSeq" id="WP_286593675.1">
    <property type="nucleotide sequence ID" value="NZ_JACANB010000003.1"/>
</dbReference>
<dbReference type="EMBL" id="JACANB010000003">
    <property type="protein sequence ID" value="MDM1696305.1"/>
    <property type="molecule type" value="Genomic_DNA"/>
</dbReference>
<dbReference type="Proteomes" id="UP001173465">
    <property type="component" value="Unassembled WGS sequence"/>
</dbReference>
<proteinExistence type="predicted"/>
<evidence type="ECO:0000313" key="2">
    <source>
        <dbReference type="Proteomes" id="UP001173465"/>
    </source>
</evidence>
<dbReference type="AlphaFoldDB" id="A0AAW7DQL7"/>
<protein>
    <recommendedName>
        <fullName evidence="3">Roadblock/LAMTOR2 domain-containing protein</fullName>
    </recommendedName>
</protein>
<reference evidence="1" key="1">
    <citation type="submission" date="2020-06" db="EMBL/GenBank/DDBJ databases">
        <authorList>
            <person name="Dong N."/>
        </authorList>
    </citation>
    <scope>NUCLEOTIDE SEQUENCE</scope>
    <source>
        <strain evidence="1">DF46-2-2</strain>
    </source>
</reference>
<sequence>MLNYQLTKGSYIYPTPAGAYYAVTNKQKDAARNFLITLMSCNQSPELTEETLCELSGMALEDTLILLERLQSSGLVQAINEPIDVIQLSLEDALPSLLQRLSGSEKALLADENGFYLSSYGFHHESSEELAGLAAELSKLQERYVGLLTGNLNYQSCAIGVINAAGHSDIGFWPMHVGQQHFILVLSGTPQLNKNSLVELVWLLINRYGTEK</sequence>
<evidence type="ECO:0000313" key="1">
    <source>
        <dbReference type="EMBL" id="MDM1696305.1"/>
    </source>
</evidence>
<evidence type="ECO:0008006" key="3">
    <source>
        <dbReference type="Google" id="ProtNLM"/>
    </source>
</evidence>
<accession>A0AAW7DQL7</accession>
<gene>
    <name evidence="1" type="ORF">HX099_06470</name>
</gene>
<comment type="caution">
    <text evidence="1">The sequence shown here is derived from an EMBL/GenBank/DDBJ whole genome shotgun (WGS) entry which is preliminary data.</text>
</comment>